<dbReference type="GO" id="GO:0004497">
    <property type="term" value="F:monooxygenase activity"/>
    <property type="evidence" value="ECO:0007669"/>
    <property type="project" value="TreeGrafter"/>
</dbReference>
<protein>
    <submittedName>
        <fullName evidence="2">Caleosin-domain-containing protein</fullName>
    </submittedName>
</protein>
<keyword evidence="3" id="KW-1185">Reference proteome</keyword>
<dbReference type="PANTHER" id="PTHR31495:SF0">
    <property type="entry name" value="BINDING PROTEIN CALEOSIN, PUTATIVE (AFU_ORTHOLOGUE AFUA_5G13750)-RELATED"/>
    <property type="match status" value="1"/>
</dbReference>
<dbReference type="PANTHER" id="PTHR31495">
    <property type="entry name" value="PEROXYGENASE 3-RELATED"/>
    <property type="match status" value="1"/>
</dbReference>
<dbReference type="AlphaFoldDB" id="A0A6A6XD88"/>
<comment type="similarity">
    <text evidence="1">Belongs to the caleosin family.</text>
</comment>
<dbReference type="InterPro" id="IPR007736">
    <property type="entry name" value="Caleosin-related"/>
</dbReference>
<dbReference type="OrthoDB" id="640742at2759"/>
<dbReference type="EMBL" id="MU001907">
    <property type="protein sequence ID" value="KAF2793983.1"/>
    <property type="molecule type" value="Genomic_DNA"/>
</dbReference>
<evidence type="ECO:0000313" key="2">
    <source>
        <dbReference type="EMBL" id="KAF2793983.1"/>
    </source>
</evidence>
<proteinExistence type="inferred from homology"/>
<gene>
    <name evidence="2" type="ORF">K505DRAFT_325073</name>
</gene>
<organism evidence="2 3">
    <name type="scientific">Melanomma pulvis-pyrius CBS 109.77</name>
    <dbReference type="NCBI Taxonomy" id="1314802"/>
    <lineage>
        <taxon>Eukaryota</taxon>
        <taxon>Fungi</taxon>
        <taxon>Dikarya</taxon>
        <taxon>Ascomycota</taxon>
        <taxon>Pezizomycotina</taxon>
        <taxon>Dothideomycetes</taxon>
        <taxon>Pleosporomycetidae</taxon>
        <taxon>Pleosporales</taxon>
        <taxon>Melanommataceae</taxon>
        <taxon>Melanomma</taxon>
    </lineage>
</organism>
<reference evidence="2" key="1">
    <citation type="journal article" date="2020" name="Stud. Mycol.">
        <title>101 Dothideomycetes genomes: a test case for predicting lifestyles and emergence of pathogens.</title>
        <authorList>
            <person name="Haridas S."/>
            <person name="Albert R."/>
            <person name="Binder M."/>
            <person name="Bloem J."/>
            <person name="Labutti K."/>
            <person name="Salamov A."/>
            <person name="Andreopoulos B."/>
            <person name="Baker S."/>
            <person name="Barry K."/>
            <person name="Bills G."/>
            <person name="Bluhm B."/>
            <person name="Cannon C."/>
            <person name="Castanera R."/>
            <person name="Culley D."/>
            <person name="Daum C."/>
            <person name="Ezra D."/>
            <person name="Gonzalez J."/>
            <person name="Henrissat B."/>
            <person name="Kuo A."/>
            <person name="Liang C."/>
            <person name="Lipzen A."/>
            <person name="Lutzoni F."/>
            <person name="Magnuson J."/>
            <person name="Mondo S."/>
            <person name="Nolan M."/>
            <person name="Ohm R."/>
            <person name="Pangilinan J."/>
            <person name="Park H.-J."/>
            <person name="Ramirez L."/>
            <person name="Alfaro M."/>
            <person name="Sun H."/>
            <person name="Tritt A."/>
            <person name="Yoshinaga Y."/>
            <person name="Zwiers L.-H."/>
            <person name="Turgeon B."/>
            <person name="Goodwin S."/>
            <person name="Spatafora J."/>
            <person name="Crous P."/>
            <person name="Grigoriev I."/>
        </authorList>
    </citation>
    <scope>NUCLEOTIDE SEQUENCE</scope>
    <source>
        <strain evidence="2">CBS 109.77</strain>
    </source>
</reference>
<name>A0A6A6XD88_9PLEO</name>
<accession>A0A6A6XD88</accession>
<evidence type="ECO:0000256" key="1">
    <source>
        <dbReference type="ARBA" id="ARBA00006765"/>
    </source>
</evidence>
<evidence type="ECO:0000313" key="3">
    <source>
        <dbReference type="Proteomes" id="UP000799757"/>
    </source>
</evidence>
<sequence>MLHLHSARDRQTKTLHKYSISAYAPYLLSFSSPLIVYPPTSSPRSSVPRSALPNLCSQIVISYIPIPKLVTFLHRNPQLRRLSGTARANLAPSAQSPHGTTTASWASHHSHQTVLQQHCAFFDPDNDGIIYPLDTFHGFYKLGYGMLLSLLAVLIIHANLSYPTSPSWLPDPFFRIYLADIHRDKHGSDTGTYDNEGRYVPQKFEDIFTKYAEGREYLTLRDVGNVIMGQRCISDPIGWGG</sequence>
<dbReference type="Pfam" id="PF05042">
    <property type="entry name" value="Caleosin"/>
    <property type="match status" value="1"/>
</dbReference>
<dbReference type="Proteomes" id="UP000799757">
    <property type="component" value="Unassembled WGS sequence"/>
</dbReference>
<dbReference type="GO" id="GO:0005509">
    <property type="term" value="F:calcium ion binding"/>
    <property type="evidence" value="ECO:0007669"/>
    <property type="project" value="TreeGrafter"/>
</dbReference>